<organism evidence="2 3">
    <name type="scientific">Ceratodon purpureus</name>
    <name type="common">Fire moss</name>
    <name type="synonym">Dicranum purpureum</name>
    <dbReference type="NCBI Taxonomy" id="3225"/>
    <lineage>
        <taxon>Eukaryota</taxon>
        <taxon>Viridiplantae</taxon>
        <taxon>Streptophyta</taxon>
        <taxon>Embryophyta</taxon>
        <taxon>Bryophyta</taxon>
        <taxon>Bryophytina</taxon>
        <taxon>Bryopsida</taxon>
        <taxon>Dicranidae</taxon>
        <taxon>Pseudoditrichales</taxon>
        <taxon>Ditrichaceae</taxon>
        <taxon>Ceratodon</taxon>
    </lineage>
</organism>
<protein>
    <submittedName>
        <fullName evidence="2">Uncharacterized protein</fullName>
    </submittedName>
</protein>
<dbReference type="Proteomes" id="UP000822688">
    <property type="component" value="Chromosome 1"/>
</dbReference>
<evidence type="ECO:0000313" key="3">
    <source>
        <dbReference type="Proteomes" id="UP000822688"/>
    </source>
</evidence>
<accession>A0A8T0J4P5</accession>
<reference evidence="2" key="1">
    <citation type="submission" date="2020-06" db="EMBL/GenBank/DDBJ databases">
        <title>WGS assembly of Ceratodon purpureus strain R40.</title>
        <authorList>
            <person name="Carey S.B."/>
            <person name="Jenkins J."/>
            <person name="Shu S."/>
            <person name="Lovell J.T."/>
            <person name="Sreedasyam A."/>
            <person name="Maumus F."/>
            <person name="Tiley G.P."/>
            <person name="Fernandez-Pozo N."/>
            <person name="Barry K."/>
            <person name="Chen C."/>
            <person name="Wang M."/>
            <person name="Lipzen A."/>
            <person name="Daum C."/>
            <person name="Saski C.A."/>
            <person name="Payton A.C."/>
            <person name="Mcbreen J.C."/>
            <person name="Conrad R.E."/>
            <person name="Kollar L.M."/>
            <person name="Olsson S."/>
            <person name="Huttunen S."/>
            <person name="Landis J.B."/>
            <person name="Wickett N.J."/>
            <person name="Johnson M.G."/>
            <person name="Rensing S.A."/>
            <person name="Grimwood J."/>
            <person name="Schmutz J."/>
            <person name="Mcdaniel S.F."/>
        </authorList>
    </citation>
    <scope>NUCLEOTIDE SEQUENCE</scope>
    <source>
        <strain evidence="2">R40</strain>
    </source>
</reference>
<name>A0A8T0J4P5_CERPU</name>
<gene>
    <name evidence="2" type="ORF">KC19_1G132400</name>
</gene>
<comment type="caution">
    <text evidence="2">The sequence shown here is derived from an EMBL/GenBank/DDBJ whole genome shotgun (WGS) entry which is preliminary data.</text>
</comment>
<evidence type="ECO:0000256" key="1">
    <source>
        <dbReference type="SAM" id="Phobius"/>
    </source>
</evidence>
<dbReference type="AlphaFoldDB" id="A0A8T0J4P5"/>
<proteinExistence type="predicted"/>
<sequence>MVTSSLLSLSMIGSAIVLCHLSGLLLMMCLSGLLLMNSSRLRRSTIDLNAARLLLLLLHLRHHHCQHAVVHLRGNMIQIGILGEPELAHEAPAAALHAVPGIRLLHLLPLPLPADAQRAPVLDLHLHVLLPQPRQVGLEHMLRLRLLPVHARARHSMRVTSERARGCVVEQRHHHLHRIVPHVAPAAKKRRECHRSDLNCYKELTKTICQLWTGCSSLKYEAA</sequence>
<feature type="transmembrane region" description="Helical" evidence="1">
    <location>
        <begin position="12"/>
        <end position="35"/>
    </location>
</feature>
<keyword evidence="1" id="KW-0472">Membrane</keyword>
<evidence type="ECO:0000313" key="2">
    <source>
        <dbReference type="EMBL" id="KAG0590880.1"/>
    </source>
</evidence>
<keyword evidence="3" id="KW-1185">Reference proteome</keyword>
<keyword evidence="1" id="KW-1133">Transmembrane helix</keyword>
<keyword evidence="1" id="KW-0812">Transmembrane</keyword>
<dbReference type="EMBL" id="CM026421">
    <property type="protein sequence ID" value="KAG0590880.1"/>
    <property type="molecule type" value="Genomic_DNA"/>
</dbReference>